<sequence>MKPEVKKSRFFFGFITKSTALLLIVLNIFLLAVFSCTSRGTTTSNEKSKVSYPEVTFVNTDVKITVEPLEPGLSNIKVKFKHSDSTVFSESISINKYPYEITKRFSKPGIYQLSVEGYSIVDNVWYTTNGTMTVYDSLPPLIEEVRLIPERPYVGDEVMLLIKVGSENPIVNYTLDGRVGGNTWIRKALTEKAGYVYRKLEPVNYPGKVELFLKTSSYNMEDATKVVFEVNPVDRVKPIINVFTKTFYPVNSDVIFEVKMYDNEELDYYKVEFNGEVVEQGKISGKSFEKAIKIGKKELGTHTLNITVRDKEGNAAYYSKRIYVGSTALSFEVEVSPANLTAGGTAVIALVPQEERVRYTKIVYFVDGKAIDSSIASEGKEAKRFTLWDVEEGTHIITVYAESDDNRGGIAETFVSVPDYNGPRFISLTVNDVEMGKDQPTYISPGPAVFKLKVYDAGGINTGVKPRLLIRENEFASFYRDLLMEPEEISSDGKTVVFSVSTIMALGYYYVTVMNVQDLSGNLMRDIGNFLLYVQ</sequence>
<proteinExistence type="predicted"/>
<name>A0AAI8GCC8_FERIS</name>
<feature type="transmembrane region" description="Helical" evidence="1">
    <location>
        <begin position="12"/>
        <end position="34"/>
    </location>
</feature>
<organism evidence="2 3">
    <name type="scientific">Fervidobacterium islandicum</name>
    <dbReference type="NCBI Taxonomy" id="2423"/>
    <lineage>
        <taxon>Bacteria</taxon>
        <taxon>Thermotogati</taxon>
        <taxon>Thermotogota</taxon>
        <taxon>Thermotogae</taxon>
        <taxon>Thermotogales</taxon>
        <taxon>Fervidobacteriaceae</taxon>
        <taxon>Fervidobacterium</taxon>
    </lineage>
</organism>
<protein>
    <submittedName>
        <fullName evidence="2">Uncharacterized protein</fullName>
    </submittedName>
</protein>
<gene>
    <name evidence="2" type="ORF">NA23_00110</name>
</gene>
<keyword evidence="1" id="KW-1133">Transmembrane helix</keyword>
<evidence type="ECO:0000313" key="2">
    <source>
        <dbReference type="EMBL" id="AMW31906.1"/>
    </source>
</evidence>
<dbReference type="AlphaFoldDB" id="A0AAI8GCC8"/>
<evidence type="ECO:0000256" key="1">
    <source>
        <dbReference type="SAM" id="Phobius"/>
    </source>
</evidence>
<dbReference type="KEGG" id="fia:NA23_00110"/>
<dbReference type="Proteomes" id="UP000093740">
    <property type="component" value="Chromosome"/>
</dbReference>
<keyword evidence="3" id="KW-1185">Reference proteome</keyword>
<accession>A0AAI8GCC8</accession>
<dbReference type="EMBL" id="CP014334">
    <property type="protein sequence ID" value="AMW31906.1"/>
    <property type="molecule type" value="Genomic_DNA"/>
</dbReference>
<keyword evidence="1" id="KW-0472">Membrane</keyword>
<reference evidence="2 3" key="1">
    <citation type="journal article" date="2015" name="Stand. Genomic Sci.">
        <title>Genome sequence of a native-feather degrading extremely thermophilic Eubacterium, Fervidobacterium islandicum AW-1.</title>
        <authorList>
            <person name="Lee Y.J."/>
            <person name="Jeong H."/>
            <person name="Park G.S."/>
            <person name="Kwak Y."/>
            <person name="Lee S.J."/>
            <person name="Lee S.J."/>
            <person name="Park M.K."/>
            <person name="Kim J.Y."/>
            <person name="Kang H.K."/>
            <person name="Shin J.H."/>
            <person name="Lee D.W."/>
        </authorList>
    </citation>
    <scope>NUCLEOTIDE SEQUENCE [LARGE SCALE GENOMIC DNA]</scope>
    <source>
        <strain evidence="2 3">AW-1</strain>
    </source>
</reference>
<keyword evidence="1" id="KW-0812">Transmembrane</keyword>
<dbReference type="RefSeq" id="WP_033191558.1">
    <property type="nucleotide sequence ID" value="NZ_CP014334.2"/>
</dbReference>
<evidence type="ECO:0000313" key="3">
    <source>
        <dbReference type="Proteomes" id="UP000093740"/>
    </source>
</evidence>